<evidence type="ECO:0000313" key="2">
    <source>
        <dbReference type="EMBL" id="OCX69399.1"/>
    </source>
</evidence>
<dbReference type="InterPro" id="IPR024191">
    <property type="entry name" value="Peptidase_M61"/>
</dbReference>
<dbReference type="SUPFAM" id="SSF50156">
    <property type="entry name" value="PDZ domain-like"/>
    <property type="match status" value="1"/>
</dbReference>
<comment type="caution">
    <text evidence="2">The sequence shown here is derived from an EMBL/GenBank/DDBJ whole genome shotgun (WGS) entry which is preliminary data.</text>
</comment>
<dbReference type="Proteomes" id="UP000095008">
    <property type="component" value="Unassembled WGS sequence"/>
</dbReference>
<dbReference type="Gene3D" id="2.60.40.3650">
    <property type="match status" value="1"/>
</dbReference>
<protein>
    <submittedName>
        <fullName evidence="2">Signal protein PDZ</fullName>
    </submittedName>
</protein>
<reference evidence="2" key="1">
    <citation type="journal article" date="2016" name="Int. J. Mol. Sci.">
        <title>Comparative genomics of the extreme acidophile Acidithiobacillus thiooxidans reveals intraspecific divergence and niche adaptation.</title>
        <authorList>
            <person name="Zhang X."/>
            <person name="Feng X."/>
            <person name="Tao J."/>
            <person name="Ma L."/>
            <person name="Xiao Y."/>
            <person name="Liang Y."/>
            <person name="Liu X."/>
            <person name="Yin H."/>
        </authorList>
    </citation>
    <scope>NUCLEOTIDE SEQUENCE [LARGE SCALE GENOMIC DNA]</scope>
    <source>
        <strain evidence="2">DXS-W</strain>
    </source>
</reference>
<dbReference type="SMART" id="SM00228">
    <property type="entry name" value="PDZ"/>
    <property type="match status" value="1"/>
</dbReference>
<proteinExistence type="predicted"/>
<sequence length="591" mass="65807">MQSPALSYSIHLEPDAHLFRVTLEIPEPDPDGQVLALPAWVPGSYTIRDLARHITQISAESGGAAVQLHKMATDRWVCAAVKGPLQISYSVYALDQSVRTAFLDQLGGFFNGPALFLRVVGQEQQMHALRITGPEHWQLGTSMPRVAGETWGWGQFQAENYRAFIDHPLLMGTLTLLNFEAGGLPHHLLIQGEHQADLQALGQDMARICDWQQKFWGESPFREYHFLCKARSNDYGGLEHRASSALVCARDDLTGRDPKNYRRFLGLVSHEYFHSWLVQAIKPAVFSASSLERAELSRDLWIFEGITSYYDDLCLCRAGLISPEQYLQGIAQEWTRLQRRPGQYLQSLAESSEDAWLKLYHPHVNSANFEISYYNKGALLALCLDLSLRLESTGRLSLDNLLMRLWKEHGQTGKALPEGEALQQIADLAGTQMAEQLKTWIEARAELPLEALLARMGIALHSRPATSLSDSGGEAATTVPTAWIGAHWQSQPQGAQIRQVLSGSPAEAAGLSPDDLLVALEGMRCTADSFAGQISNSIPGCPLRLHYFRDDVLYETRLTPVAPPQDTFWLEWLEDVDAVVSARRSAWLTPA</sequence>
<dbReference type="AlphaFoldDB" id="A0A1C2I083"/>
<name>A0A1C2I083_ACITH</name>
<evidence type="ECO:0000259" key="1">
    <source>
        <dbReference type="SMART" id="SM00228"/>
    </source>
</evidence>
<dbReference type="InterPro" id="IPR036034">
    <property type="entry name" value="PDZ_sf"/>
</dbReference>
<keyword evidence="3" id="KW-1185">Reference proteome</keyword>
<dbReference type="EMBL" id="LWRY01000218">
    <property type="protein sequence ID" value="OCX69399.1"/>
    <property type="molecule type" value="Genomic_DNA"/>
</dbReference>
<dbReference type="SUPFAM" id="SSF55486">
    <property type="entry name" value="Metalloproteases ('zincins'), catalytic domain"/>
    <property type="match status" value="1"/>
</dbReference>
<gene>
    <name evidence="2" type="ORF">A6M23_15490</name>
</gene>
<dbReference type="InterPro" id="IPR027268">
    <property type="entry name" value="Peptidase_M4/M1_CTD_sf"/>
</dbReference>
<dbReference type="PIRSF" id="PIRSF016493">
    <property type="entry name" value="Glycyl_aminpptds"/>
    <property type="match status" value="1"/>
</dbReference>
<organism evidence="2 3">
    <name type="scientific">Acidithiobacillus thiooxidans</name>
    <name type="common">Thiobacillus thiooxidans</name>
    <dbReference type="NCBI Taxonomy" id="930"/>
    <lineage>
        <taxon>Bacteria</taxon>
        <taxon>Pseudomonadati</taxon>
        <taxon>Pseudomonadota</taxon>
        <taxon>Acidithiobacillia</taxon>
        <taxon>Acidithiobacillales</taxon>
        <taxon>Acidithiobacillaceae</taxon>
        <taxon>Acidithiobacillus</taxon>
    </lineage>
</organism>
<dbReference type="InterPro" id="IPR040756">
    <property type="entry name" value="Peptidase_M61_N"/>
</dbReference>
<dbReference type="InterPro" id="IPR001478">
    <property type="entry name" value="PDZ"/>
</dbReference>
<dbReference type="RefSeq" id="WP_065974872.1">
    <property type="nucleotide sequence ID" value="NZ_LWRY01000218.1"/>
</dbReference>
<dbReference type="Gene3D" id="1.10.390.10">
    <property type="entry name" value="Neutral Protease Domain 2"/>
    <property type="match status" value="1"/>
</dbReference>
<dbReference type="Gene3D" id="2.30.42.10">
    <property type="match status" value="1"/>
</dbReference>
<feature type="domain" description="PDZ" evidence="1">
    <location>
        <begin position="454"/>
        <end position="551"/>
    </location>
</feature>
<dbReference type="Pfam" id="PF05299">
    <property type="entry name" value="Peptidase_M61"/>
    <property type="match status" value="1"/>
</dbReference>
<dbReference type="Pfam" id="PF17899">
    <property type="entry name" value="Peptidase_M61_N"/>
    <property type="match status" value="1"/>
</dbReference>
<dbReference type="InterPro" id="IPR007963">
    <property type="entry name" value="Peptidase_M61_catalytic"/>
</dbReference>
<accession>A0A1C2I083</accession>
<evidence type="ECO:0000313" key="3">
    <source>
        <dbReference type="Proteomes" id="UP000095008"/>
    </source>
</evidence>
<dbReference type="OrthoDB" id="9778516at2"/>